<keyword evidence="1" id="KW-0479">Metal-binding</keyword>
<dbReference type="Pfam" id="PF01807">
    <property type="entry name" value="Zn_ribbon_DnaG"/>
    <property type="match status" value="1"/>
</dbReference>
<feature type="domain" description="Zinc finger CHC2-type" evidence="4">
    <location>
        <begin position="35"/>
        <end position="87"/>
    </location>
</feature>
<dbReference type="GO" id="GO:0006269">
    <property type="term" value="P:DNA replication, synthesis of primer"/>
    <property type="evidence" value="ECO:0007669"/>
    <property type="project" value="TreeGrafter"/>
</dbReference>
<name>A0A8S5MUC3_9CAUD</name>
<protein>
    <submittedName>
        <fullName evidence="5">DNA primase</fullName>
    </submittedName>
</protein>
<dbReference type="GO" id="GO:0008270">
    <property type="term" value="F:zinc ion binding"/>
    <property type="evidence" value="ECO:0007669"/>
    <property type="project" value="UniProtKB-KW"/>
</dbReference>
<keyword evidence="2" id="KW-0863">Zinc-finger</keyword>
<evidence type="ECO:0000256" key="1">
    <source>
        <dbReference type="ARBA" id="ARBA00022723"/>
    </source>
</evidence>
<evidence type="ECO:0000256" key="2">
    <source>
        <dbReference type="ARBA" id="ARBA00022771"/>
    </source>
</evidence>
<reference evidence="5" key="1">
    <citation type="journal article" date="2021" name="Proc. Natl. Acad. Sci. U.S.A.">
        <title>A Catalog of Tens of Thousands of Viruses from Human Metagenomes Reveals Hidden Associations with Chronic Diseases.</title>
        <authorList>
            <person name="Tisza M.J."/>
            <person name="Buck C.B."/>
        </authorList>
    </citation>
    <scope>NUCLEOTIDE SEQUENCE</scope>
    <source>
        <strain evidence="5">CtP6113</strain>
    </source>
</reference>
<dbReference type="Gene3D" id="3.90.580.10">
    <property type="entry name" value="Zinc finger, CHC2-type domain"/>
    <property type="match status" value="1"/>
</dbReference>
<proteinExistence type="predicted"/>
<evidence type="ECO:0000256" key="3">
    <source>
        <dbReference type="ARBA" id="ARBA00022833"/>
    </source>
</evidence>
<organism evidence="5">
    <name type="scientific">Siphoviridae sp. ctP6113</name>
    <dbReference type="NCBI Taxonomy" id="2826318"/>
    <lineage>
        <taxon>Viruses</taxon>
        <taxon>Duplodnaviria</taxon>
        <taxon>Heunggongvirae</taxon>
        <taxon>Uroviricota</taxon>
        <taxon>Caudoviricetes</taxon>
    </lineage>
</organism>
<accession>A0A8S5MUC3</accession>
<dbReference type="SMART" id="SM00400">
    <property type="entry name" value="ZnF_CHCC"/>
    <property type="match status" value="1"/>
</dbReference>
<evidence type="ECO:0000259" key="4">
    <source>
        <dbReference type="SMART" id="SM00400"/>
    </source>
</evidence>
<dbReference type="PANTHER" id="PTHR30313:SF2">
    <property type="entry name" value="DNA PRIMASE"/>
    <property type="match status" value="1"/>
</dbReference>
<dbReference type="EMBL" id="BK014986">
    <property type="protein sequence ID" value="DAD85687.1"/>
    <property type="molecule type" value="Genomic_DNA"/>
</dbReference>
<dbReference type="InterPro" id="IPR050219">
    <property type="entry name" value="DnaG_primase"/>
</dbReference>
<keyword evidence="3" id="KW-0862">Zinc</keyword>
<dbReference type="InterPro" id="IPR036977">
    <property type="entry name" value="DNA_primase_Znf_CHC2"/>
</dbReference>
<dbReference type="PANTHER" id="PTHR30313">
    <property type="entry name" value="DNA PRIMASE"/>
    <property type="match status" value="1"/>
</dbReference>
<dbReference type="GO" id="GO:0003677">
    <property type="term" value="F:DNA binding"/>
    <property type="evidence" value="ECO:0007669"/>
    <property type="project" value="InterPro"/>
</dbReference>
<dbReference type="SUPFAM" id="SSF57783">
    <property type="entry name" value="Zinc beta-ribbon"/>
    <property type="match status" value="1"/>
</dbReference>
<dbReference type="InterPro" id="IPR002694">
    <property type="entry name" value="Znf_CHC2"/>
</dbReference>
<dbReference type="GO" id="GO:0003899">
    <property type="term" value="F:DNA-directed RNA polymerase activity"/>
    <property type="evidence" value="ECO:0007669"/>
    <property type="project" value="InterPro"/>
</dbReference>
<evidence type="ECO:0000313" key="5">
    <source>
        <dbReference type="EMBL" id="DAD85687.1"/>
    </source>
</evidence>
<sequence length="178" mass="20587">MTGYDLASQIKERLTAQEVVEFYGFHTDRSGFIKCPFHQGDRHASLKVYSGNKTGWHCFGCGAGGSVIDFVMKLFDIDFRQACVRINTDFSLGLTGERPSHAEQSALLEARRRAAEKQEALEWEIREKAEEHRYWWEVTKYFCPDQKDAEAGYIHPLYAEALKRLPYLEYWLDEHLGG</sequence>